<reference evidence="1 2" key="1">
    <citation type="journal article" date="2018" name="Front. Plant Sci.">
        <title>Red Clover (Trifolium pratense) and Zigzag Clover (T. medium) - A Picture of Genomic Similarities and Differences.</title>
        <authorList>
            <person name="Dluhosova J."/>
            <person name="Istvanek J."/>
            <person name="Nedelnik J."/>
            <person name="Repkova J."/>
        </authorList>
    </citation>
    <scope>NUCLEOTIDE SEQUENCE [LARGE SCALE GENOMIC DNA]</scope>
    <source>
        <strain evidence="2">cv. 10/8</strain>
        <tissue evidence="1">Leaf</tissue>
    </source>
</reference>
<evidence type="ECO:0008006" key="3">
    <source>
        <dbReference type="Google" id="ProtNLM"/>
    </source>
</evidence>
<sequence length="33" mass="3790">MAKHFVAFKLLYVSREQNSRADLLAKLANTKKP</sequence>
<dbReference type="Proteomes" id="UP000265520">
    <property type="component" value="Unassembled WGS sequence"/>
</dbReference>
<name>A0A392VI44_9FABA</name>
<organism evidence="1 2">
    <name type="scientific">Trifolium medium</name>
    <dbReference type="NCBI Taxonomy" id="97028"/>
    <lineage>
        <taxon>Eukaryota</taxon>
        <taxon>Viridiplantae</taxon>
        <taxon>Streptophyta</taxon>
        <taxon>Embryophyta</taxon>
        <taxon>Tracheophyta</taxon>
        <taxon>Spermatophyta</taxon>
        <taxon>Magnoliopsida</taxon>
        <taxon>eudicotyledons</taxon>
        <taxon>Gunneridae</taxon>
        <taxon>Pentapetalae</taxon>
        <taxon>rosids</taxon>
        <taxon>fabids</taxon>
        <taxon>Fabales</taxon>
        <taxon>Fabaceae</taxon>
        <taxon>Papilionoideae</taxon>
        <taxon>50 kb inversion clade</taxon>
        <taxon>NPAAA clade</taxon>
        <taxon>Hologalegina</taxon>
        <taxon>IRL clade</taxon>
        <taxon>Trifolieae</taxon>
        <taxon>Trifolium</taxon>
    </lineage>
</organism>
<comment type="caution">
    <text evidence="1">The sequence shown here is derived from an EMBL/GenBank/DDBJ whole genome shotgun (WGS) entry which is preliminary data.</text>
</comment>
<feature type="non-terminal residue" evidence="1">
    <location>
        <position position="33"/>
    </location>
</feature>
<evidence type="ECO:0000313" key="1">
    <source>
        <dbReference type="EMBL" id="MCI88076.1"/>
    </source>
</evidence>
<dbReference type="AlphaFoldDB" id="A0A392VI44"/>
<evidence type="ECO:0000313" key="2">
    <source>
        <dbReference type="Proteomes" id="UP000265520"/>
    </source>
</evidence>
<protein>
    <recommendedName>
        <fullName evidence="3">RNase H type-1 domain-containing protein</fullName>
    </recommendedName>
</protein>
<proteinExistence type="predicted"/>
<keyword evidence="2" id="KW-1185">Reference proteome</keyword>
<dbReference type="EMBL" id="LXQA011183088">
    <property type="protein sequence ID" value="MCI88076.1"/>
    <property type="molecule type" value="Genomic_DNA"/>
</dbReference>
<accession>A0A392VI44</accession>